<feature type="region of interest" description="Disordered" evidence="1">
    <location>
        <begin position="96"/>
        <end position="176"/>
    </location>
</feature>
<evidence type="ECO:0000313" key="3">
    <source>
        <dbReference type="RefSeq" id="XP_052127857.1"/>
    </source>
</evidence>
<dbReference type="OrthoDB" id="6157464at2759"/>
<evidence type="ECO:0000313" key="2">
    <source>
        <dbReference type="Proteomes" id="UP000504606"/>
    </source>
</evidence>
<keyword evidence="2" id="KW-1185">Reference proteome</keyword>
<name>A0A9C6XQT5_FRAOC</name>
<proteinExistence type="predicted"/>
<dbReference type="AlphaFoldDB" id="A0A9C6XQT5"/>
<accession>A0A9C6XQT5</accession>
<protein>
    <submittedName>
        <fullName evidence="3">Glutamic acid-rich protein-like</fullName>
    </submittedName>
</protein>
<evidence type="ECO:0000256" key="1">
    <source>
        <dbReference type="SAM" id="MobiDB-lite"/>
    </source>
</evidence>
<reference evidence="3" key="2">
    <citation type="submission" date="2025-08" db="UniProtKB">
        <authorList>
            <consortium name="RefSeq"/>
        </authorList>
    </citation>
    <scope>IDENTIFICATION</scope>
    <source>
        <tissue evidence="3">Whole organism</tissue>
    </source>
</reference>
<gene>
    <name evidence="3" type="primary">LOC127750360</name>
</gene>
<dbReference type="RefSeq" id="XP_052127857.1">
    <property type="nucleotide sequence ID" value="XM_052271897.1"/>
</dbReference>
<dbReference type="GeneID" id="127750360"/>
<feature type="compositionally biased region" description="Basic and acidic residues" evidence="1">
    <location>
        <begin position="96"/>
        <end position="116"/>
    </location>
</feature>
<organism evidence="2 3">
    <name type="scientific">Frankliniella occidentalis</name>
    <name type="common">Western flower thrips</name>
    <name type="synonym">Euthrips occidentalis</name>
    <dbReference type="NCBI Taxonomy" id="133901"/>
    <lineage>
        <taxon>Eukaryota</taxon>
        <taxon>Metazoa</taxon>
        <taxon>Ecdysozoa</taxon>
        <taxon>Arthropoda</taxon>
        <taxon>Hexapoda</taxon>
        <taxon>Insecta</taxon>
        <taxon>Pterygota</taxon>
        <taxon>Neoptera</taxon>
        <taxon>Paraneoptera</taxon>
        <taxon>Thysanoptera</taxon>
        <taxon>Terebrantia</taxon>
        <taxon>Thripoidea</taxon>
        <taxon>Thripidae</taxon>
        <taxon>Frankliniella</taxon>
    </lineage>
</organism>
<sequence length="223" mass="25758">MSQARLNEMRKQSIPVPEGEEESESEYTDETVTDSSEEEKEEDLSNDPEAQERRVQRELKLLATKLKAFKDKEASARRERVALREQLKLQQKALREERAKYKSLQKEVDKMAKLMKEEDDEEGEDEEEEDDEEEEEESEESESEESEADEGSGDELPADAPVDDKRNNLNSRTRRHEGILGALKKGNYLLKANIDRVKDDLSKHREMSLMLQEDLNSVLAELG</sequence>
<reference evidence="3" key="1">
    <citation type="journal article" date="2018" name="Proc. Natl. Acad. Sci. U.S.A.">
        <title>Phylogenomics and the evolution of hemipteroid insects.</title>
        <authorList>
            <person name="Johnson K.P."/>
            <person name="Dietrich C.H."/>
            <person name="Friedrich F."/>
            <person name="Beutel R.G."/>
            <person name="Wipfler B."/>
            <person name="Peters R.S."/>
            <person name="Allen J.M."/>
            <person name="Petersen M."/>
            <person name="Donath A."/>
            <person name="Walden K.K."/>
            <person name="Kozlov A.M."/>
            <person name="Podsiadlowski L."/>
            <person name="Mayer C."/>
            <person name="Meusemann K."/>
            <person name="Vasilikopoulos A."/>
            <person name="Waterhouse R.M."/>
            <person name="Cameron S.L."/>
            <person name="Weirauch C."/>
            <person name="Swanson D.R."/>
            <person name="Percy D.M."/>
            <person name="Hardy N.B."/>
            <person name="Terry I."/>
            <person name="Liu S."/>
            <person name="Zhou X."/>
            <person name="Misof B."/>
            <person name="Robertson H.M."/>
            <person name="Yoshizawa K."/>
        </authorList>
    </citation>
    <scope>NUCLEOTIDE SEQUENCE</scope>
    <source>
        <tissue evidence="3">Whole organism</tissue>
    </source>
</reference>
<feature type="compositionally biased region" description="Acidic residues" evidence="1">
    <location>
        <begin position="18"/>
        <end position="46"/>
    </location>
</feature>
<dbReference type="KEGG" id="foc:127750360"/>
<feature type="region of interest" description="Disordered" evidence="1">
    <location>
        <begin position="1"/>
        <end position="56"/>
    </location>
</feature>
<feature type="compositionally biased region" description="Acidic residues" evidence="1">
    <location>
        <begin position="117"/>
        <end position="157"/>
    </location>
</feature>
<dbReference type="Proteomes" id="UP000504606">
    <property type="component" value="Unplaced"/>
</dbReference>